<reference evidence="1" key="1">
    <citation type="journal article" date="2015" name="MBio">
        <title>Eco-Evolutionary Dynamics of Episomes among Ecologically Cohesive Bacterial Populations.</title>
        <authorList>
            <person name="Xue H."/>
            <person name="Cordero O.X."/>
            <person name="Camas F.M."/>
            <person name="Trimble W."/>
            <person name="Meyer F."/>
            <person name="Guglielmini J."/>
            <person name="Rocha E.P."/>
            <person name="Polz M.F."/>
        </authorList>
    </citation>
    <scope>NUCLEOTIDE SEQUENCE</scope>
    <source>
        <strain evidence="1">FF_351</strain>
    </source>
</reference>
<protein>
    <submittedName>
        <fullName evidence="1">Uncharacterized protein</fullName>
    </submittedName>
</protein>
<dbReference type="EMBL" id="KP795714">
    <property type="protein sequence ID" value="AKN40950.1"/>
    <property type="molecule type" value="Genomic_DNA"/>
</dbReference>
<accession>A0A0H3ZXB9</accession>
<organism evidence="1">
    <name type="scientific">Enterovibrio norvegicus</name>
    <dbReference type="NCBI Taxonomy" id="188144"/>
    <lineage>
        <taxon>Bacteria</taxon>
        <taxon>Pseudomonadati</taxon>
        <taxon>Pseudomonadota</taxon>
        <taxon>Gammaproteobacteria</taxon>
        <taxon>Vibrionales</taxon>
        <taxon>Vibrionaceae</taxon>
        <taxon>Enterovibrio</taxon>
    </lineage>
</organism>
<dbReference type="AlphaFoldDB" id="A0A0H3ZXB9"/>
<proteinExistence type="predicted"/>
<sequence>MKNGNSYIYKSSNAGLSLVYLLETEVQRIKKIKWSKRNGKDSKMALVFESIALTQGVKTDAARRYANCSNIPNMVDNINKKIMSLGLMIVRVDPWGVPPNADFHHWYLVEAPIMNVPVQMAVNDPIM</sequence>
<evidence type="ECO:0000313" key="1">
    <source>
        <dbReference type="EMBL" id="AKN40950.1"/>
    </source>
</evidence>
<name>A0A0H3ZXB9_9GAMM</name>